<dbReference type="AlphaFoldDB" id="A0AAD7KT72"/>
<feature type="region of interest" description="Disordered" evidence="1">
    <location>
        <begin position="164"/>
        <end position="285"/>
    </location>
</feature>
<evidence type="ECO:0000313" key="2">
    <source>
        <dbReference type="EMBL" id="KAJ7944731.1"/>
    </source>
</evidence>
<gene>
    <name evidence="2" type="ORF">O6P43_034079</name>
</gene>
<evidence type="ECO:0000313" key="3">
    <source>
        <dbReference type="Proteomes" id="UP001163823"/>
    </source>
</evidence>
<dbReference type="EMBL" id="JARAOO010000014">
    <property type="protein sequence ID" value="KAJ7944731.1"/>
    <property type="molecule type" value="Genomic_DNA"/>
</dbReference>
<feature type="compositionally biased region" description="Low complexity" evidence="1">
    <location>
        <begin position="199"/>
        <end position="210"/>
    </location>
</feature>
<name>A0AAD7KT72_QUISA</name>
<feature type="compositionally biased region" description="Polar residues" evidence="1">
    <location>
        <begin position="118"/>
        <end position="132"/>
    </location>
</feature>
<proteinExistence type="predicted"/>
<dbReference type="KEGG" id="qsa:O6P43_034079"/>
<feature type="compositionally biased region" description="Basic residues" evidence="1">
    <location>
        <begin position="272"/>
        <end position="285"/>
    </location>
</feature>
<organism evidence="2 3">
    <name type="scientific">Quillaja saponaria</name>
    <name type="common">Soap bark tree</name>
    <dbReference type="NCBI Taxonomy" id="32244"/>
    <lineage>
        <taxon>Eukaryota</taxon>
        <taxon>Viridiplantae</taxon>
        <taxon>Streptophyta</taxon>
        <taxon>Embryophyta</taxon>
        <taxon>Tracheophyta</taxon>
        <taxon>Spermatophyta</taxon>
        <taxon>Magnoliopsida</taxon>
        <taxon>eudicotyledons</taxon>
        <taxon>Gunneridae</taxon>
        <taxon>Pentapetalae</taxon>
        <taxon>rosids</taxon>
        <taxon>fabids</taxon>
        <taxon>Fabales</taxon>
        <taxon>Quillajaceae</taxon>
        <taxon>Quillaja</taxon>
    </lineage>
</organism>
<feature type="region of interest" description="Disordered" evidence="1">
    <location>
        <begin position="113"/>
        <end position="132"/>
    </location>
</feature>
<sequence length="285" mass="31424">MKGYTFPVSPQSWEVSSIGDAAADAVTDTSADLWADEDADVWADKVADAWADGWADAAADKVADAWADAAADKMADAAVDEMADEMMDAATDALAGKKVSVFSRISFPEEANKKRKLSSSTEAANTPISSTHHNYATNGYYDDYISGSGKTVSVFSRISFPEGELNKKRKLSSSKEAANPPTSSDHHKYAAYGYYDNYKSSSSKGVSSSGRGRKSTAVFYGLSDDERHFKRRPSRYEPTPLPPQEPHFKKRPSRYKPVLWPLPPPRAEGKEKGRHSRRSRERKHK</sequence>
<keyword evidence="3" id="KW-1185">Reference proteome</keyword>
<evidence type="ECO:0000256" key="1">
    <source>
        <dbReference type="SAM" id="MobiDB-lite"/>
    </source>
</evidence>
<dbReference type="Proteomes" id="UP001163823">
    <property type="component" value="Chromosome 14"/>
</dbReference>
<reference evidence="2" key="1">
    <citation type="journal article" date="2023" name="Science">
        <title>Elucidation of the pathway for biosynthesis of saponin adjuvants from the soapbark tree.</title>
        <authorList>
            <person name="Reed J."/>
            <person name="Orme A."/>
            <person name="El-Demerdash A."/>
            <person name="Owen C."/>
            <person name="Martin L.B.B."/>
            <person name="Misra R.C."/>
            <person name="Kikuchi S."/>
            <person name="Rejzek M."/>
            <person name="Martin A.C."/>
            <person name="Harkess A."/>
            <person name="Leebens-Mack J."/>
            <person name="Louveau T."/>
            <person name="Stephenson M.J."/>
            <person name="Osbourn A."/>
        </authorList>
    </citation>
    <scope>NUCLEOTIDE SEQUENCE</scope>
    <source>
        <strain evidence="2">S10</strain>
    </source>
</reference>
<feature type="compositionally biased region" description="Polar residues" evidence="1">
    <location>
        <begin position="174"/>
        <end position="183"/>
    </location>
</feature>
<protein>
    <submittedName>
        <fullName evidence="2">E3 ubiquitin-protein ligase RBBP6-like isoform X1</fullName>
    </submittedName>
</protein>
<accession>A0AAD7KT72</accession>
<comment type="caution">
    <text evidence="2">The sequence shown here is derived from an EMBL/GenBank/DDBJ whole genome shotgun (WGS) entry which is preliminary data.</text>
</comment>